<accession>A0A5B7GM15</accession>
<comment type="caution">
    <text evidence="2">The sequence shown here is derived from an EMBL/GenBank/DDBJ whole genome shotgun (WGS) entry which is preliminary data.</text>
</comment>
<name>A0A5B7GM15_PORTR</name>
<feature type="compositionally biased region" description="Acidic residues" evidence="1">
    <location>
        <begin position="53"/>
        <end position="68"/>
    </location>
</feature>
<proteinExistence type="predicted"/>
<protein>
    <submittedName>
        <fullName evidence="2">Uncharacterized protein</fullName>
    </submittedName>
</protein>
<dbReference type="AlphaFoldDB" id="A0A5B7GM15"/>
<gene>
    <name evidence="2" type="ORF">E2C01_052501</name>
</gene>
<feature type="compositionally biased region" description="Basic and acidic residues" evidence="1">
    <location>
        <begin position="1"/>
        <end position="10"/>
    </location>
</feature>
<dbReference type="EMBL" id="VSRR010015741">
    <property type="protein sequence ID" value="MPC58495.1"/>
    <property type="molecule type" value="Genomic_DNA"/>
</dbReference>
<sequence length="74" mass="8395">MSKLKVEMRPSTKGVSAVSRPPARSRGVVSCIRSEVSLHTWLHWSLNGIQEKGEEEEEEEEKEEEGEKEGERSV</sequence>
<reference evidence="2 3" key="1">
    <citation type="submission" date="2019-05" db="EMBL/GenBank/DDBJ databases">
        <title>Another draft genome of Portunus trituberculatus and its Hox gene families provides insights of decapod evolution.</title>
        <authorList>
            <person name="Jeong J.-H."/>
            <person name="Song I."/>
            <person name="Kim S."/>
            <person name="Choi T."/>
            <person name="Kim D."/>
            <person name="Ryu S."/>
            <person name="Kim W."/>
        </authorList>
    </citation>
    <scope>NUCLEOTIDE SEQUENCE [LARGE SCALE GENOMIC DNA]</scope>
    <source>
        <tissue evidence="2">Muscle</tissue>
    </source>
</reference>
<evidence type="ECO:0000313" key="3">
    <source>
        <dbReference type="Proteomes" id="UP000324222"/>
    </source>
</evidence>
<feature type="region of interest" description="Disordered" evidence="1">
    <location>
        <begin position="45"/>
        <end position="74"/>
    </location>
</feature>
<organism evidence="2 3">
    <name type="scientific">Portunus trituberculatus</name>
    <name type="common">Swimming crab</name>
    <name type="synonym">Neptunus trituberculatus</name>
    <dbReference type="NCBI Taxonomy" id="210409"/>
    <lineage>
        <taxon>Eukaryota</taxon>
        <taxon>Metazoa</taxon>
        <taxon>Ecdysozoa</taxon>
        <taxon>Arthropoda</taxon>
        <taxon>Crustacea</taxon>
        <taxon>Multicrustacea</taxon>
        <taxon>Malacostraca</taxon>
        <taxon>Eumalacostraca</taxon>
        <taxon>Eucarida</taxon>
        <taxon>Decapoda</taxon>
        <taxon>Pleocyemata</taxon>
        <taxon>Brachyura</taxon>
        <taxon>Eubrachyura</taxon>
        <taxon>Portunoidea</taxon>
        <taxon>Portunidae</taxon>
        <taxon>Portuninae</taxon>
        <taxon>Portunus</taxon>
    </lineage>
</organism>
<feature type="region of interest" description="Disordered" evidence="1">
    <location>
        <begin position="1"/>
        <end position="26"/>
    </location>
</feature>
<dbReference type="Proteomes" id="UP000324222">
    <property type="component" value="Unassembled WGS sequence"/>
</dbReference>
<keyword evidence="3" id="KW-1185">Reference proteome</keyword>
<evidence type="ECO:0000256" key="1">
    <source>
        <dbReference type="SAM" id="MobiDB-lite"/>
    </source>
</evidence>
<evidence type="ECO:0000313" key="2">
    <source>
        <dbReference type="EMBL" id="MPC58495.1"/>
    </source>
</evidence>